<organism evidence="3 4">
    <name type="scientific">Litorilinea aerophila</name>
    <dbReference type="NCBI Taxonomy" id="1204385"/>
    <lineage>
        <taxon>Bacteria</taxon>
        <taxon>Bacillati</taxon>
        <taxon>Chloroflexota</taxon>
        <taxon>Caldilineae</taxon>
        <taxon>Caldilineales</taxon>
        <taxon>Caldilineaceae</taxon>
        <taxon>Litorilinea</taxon>
    </lineage>
</organism>
<comment type="caution">
    <text evidence="3">The sequence shown here is derived from an EMBL/GenBank/DDBJ whole genome shotgun (WGS) entry which is preliminary data.</text>
</comment>
<evidence type="ECO:0000313" key="3">
    <source>
        <dbReference type="EMBL" id="TQE97065.1"/>
    </source>
</evidence>
<name>A0A540VJW8_9CHLR</name>
<dbReference type="InterPro" id="IPR051610">
    <property type="entry name" value="GPI/OXD"/>
</dbReference>
<dbReference type="GO" id="GO:0046872">
    <property type="term" value="F:metal ion binding"/>
    <property type="evidence" value="ECO:0007669"/>
    <property type="project" value="UniProtKB-KW"/>
</dbReference>
<evidence type="ECO:0000256" key="1">
    <source>
        <dbReference type="ARBA" id="ARBA00022723"/>
    </source>
</evidence>
<dbReference type="InParanoid" id="A0A540VJW8"/>
<dbReference type="PANTHER" id="PTHR35848">
    <property type="entry name" value="OXALATE-BINDING PROTEIN"/>
    <property type="match status" value="1"/>
</dbReference>
<dbReference type="Proteomes" id="UP000317371">
    <property type="component" value="Unassembled WGS sequence"/>
</dbReference>
<dbReference type="InterPro" id="IPR013096">
    <property type="entry name" value="Cupin_2"/>
</dbReference>
<protein>
    <submittedName>
        <fullName evidence="3">Cupin domain-containing protein</fullName>
    </submittedName>
</protein>
<keyword evidence="1" id="KW-0479">Metal-binding</keyword>
<dbReference type="InterPro" id="IPR011051">
    <property type="entry name" value="RmlC_Cupin_sf"/>
</dbReference>
<dbReference type="InterPro" id="IPR014710">
    <property type="entry name" value="RmlC-like_jellyroll"/>
</dbReference>
<dbReference type="Pfam" id="PF07883">
    <property type="entry name" value="Cupin_2"/>
    <property type="match status" value="1"/>
</dbReference>
<dbReference type="AlphaFoldDB" id="A0A540VJW8"/>
<sequence length="159" mass="17149">MTKQTAPCKPGGPALFSLSLDDIDLGETFWSNHDPSLRHRAAFVSYGDTGARDSAVILAELEPGFAVGRHTDSAEEVVIVLSGALQAEIGDETRRLAAGDLVLVPERMPHNFRNIGDGPARFLGFFAKAQIISTFDVPLMPGGQRVFRTDQMVTDPPIS</sequence>
<accession>A0A540VJW8</accession>
<keyword evidence="4" id="KW-1185">Reference proteome</keyword>
<dbReference type="SUPFAM" id="SSF51182">
    <property type="entry name" value="RmlC-like cupins"/>
    <property type="match status" value="1"/>
</dbReference>
<dbReference type="EMBL" id="VIGC01000005">
    <property type="protein sequence ID" value="TQE97065.1"/>
    <property type="molecule type" value="Genomic_DNA"/>
</dbReference>
<proteinExistence type="predicted"/>
<gene>
    <name evidence="3" type="ORF">FKZ61_05375</name>
</gene>
<dbReference type="PANTHER" id="PTHR35848:SF6">
    <property type="entry name" value="CUPIN TYPE-2 DOMAIN-CONTAINING PROTEIN"/>
    <property type="match status" value="1"/>
</dbReference>
<dbReference type="OrthoDB" id="25744at2"/>
<feature type="domain" description="Cupin type-2" evidence="2">
    <location>
        <begin position="58"/>
        <end position="123"/>
    </location>
</feature>
<reference evidence="3 4" key="1">
    <citation type="submission" date="2019-06" db="EMBL/GenBank/DDBJ databases">
        <title>Genome sequence of Litorilinea aerophila BAA-2444.</title>
        <authorList>
            <person name="Maclea K.S."/>
            <person name="Maurais E.G."/>
            <person name="Iannazzi L.C."/>
        </authorList>
    </citation>
    <scope>NUCLEOTIDE SEQUENCE [LARGE SCALE GENOMIC DNA]</scope>
    <source>
        <strain evidence="3 4">ATCC BAA-2444</strain>
    </source>
</reference>
<evidence type="ECO:0000313" key="4">
    <source>
        <dbReference type="Proteomes" id="UP000317371"/>
    </source>
</evidence>
<evidence type="ECO:0000259" key="2">
    <source>
        <dbReference type="Pfam" id="PF07883"/>
    </source>
</evidence>
<dbReference type="Gene3D" id="2.60.120.10">
    <property type="entry name" value="Jelly Rolls"/>
    <property type="match status" value="1"/>
</dbReference>